<evidence type="ECO:0000313" key="5">
    <source>
        <dbReference type="Proteomes" id="UP000799291"/>
    </source>
</evidence>
<dbReference type="OrthoDB" id="21416at2759"/>
<dbReference type="AlphaFoldDB" id="A0A6G1JK40"/>
<dbReference type="PROSITE" id="PS50837">
    <property type="entry name" value="NACHT"/>
    <property type="match status" value="1"/>
</dbReference>
<accession>A0A6G1JK40</accession>
<keyword evidence="1" id="KW-0677">Repeat</keyword>
<dbReference type="PANTHER" id="PTHR10039:SF14">
    <property type="entry name" value="NACHT DOMAIN-CONTAINING PROTEIN"/>
    <property type="match status" value="1"/>
</dbReference>
<dbReference type="Proteomes" id="UP000799291">
    <property type="component" value="Unassembled WGS sequence"/>
</dbReference>
<sequence length="915" mass="103478">MLGKPDLIRSLVGQHDTSIDCLNSAGETPLYKACAAGQYESVMALMDLGASPLIRVVPLDVSCLHWAFLFPTDKMENVVSRLLSTGIAVDARVALTTRSGAQLEADWIERNHFPFHWPAGTPLHWAAHATSTTAVDALLKHGAHVDELDLVEDDRAQTALAMALCRGSVSMVSHLIERGADTARIDNRGCSSMHIIVSDCGFRLGMHQIYDRNVSDRLRICQRFKDIYSDWPPFRESLTEVYYHVVGLLFKIHAILRSNEFRFFAKAFVIPYNKEFQDCVLAIVRHTTLLEGEATFAHHRIVYLERRSQLMERLSPVDSAQDLLRAQSKMTPGTGEWVQTNTSYLTWRHWRGSDSVLWLSGPPGSGKTILAASVVKDLQRQSIALRNSRVAFFFFHSSDRKKANHVEAAASIYSQLVADCQHLPAKLIAAFESAARYGRCRISCSDKPMDILNDLLQKDAQKTYLVLDRIDESTDATDMVQQFLALGNSHNVRILLASRETPDMTCRLSQHLWLKLTPSSTTADINIYLRTGLSIIADSFGKDDLSNILFDKLSAAAAGSFLWVFLMLQTLQKASNTRDLLSMTTKLPRDLGEVYESALQSLNQGPTSMRNLGRDLLCCVCFSRRPLRWKELEHALSFDSRCEEEYGKRKPFKSAVLQLCNPLIEYHPTTDEFRPVHWSVCEFLTQREDVGFFSHHGLSQSNIAQNAHSLLVRVCVQDLKHAVAAETLHITADKTPLGEYATLNWCYHLLHESDSQVLRHDVEDFILVPSLRKNWIARYMLLERTTFPLQVILKQLYEVQAWIAKAQNEAGVARFDVLRDMLEIIHLLSLPWPQSQIPSASICTPGYFDKMMVVRDLARSYMLDSRLPDAVRWLTDALRDIEERCGDADTQSVWILNSLGIMYDQQNLFSVATDT</sequence>
<dbReference type="Pfam" id="PF13637">
    <property type="entry name" value="Ank_4"/>
    <property type="match status" value="1"/>
</dbReference>
<name>A0A6G1JK40_9PLEO</name>
<dbReference type="InterPro" id="IPR002110">
    <property type="entry name" value="Ankyrin_rpt"/>
</dbReference>
<dbReference type="PANTHER" id="PTHR10039">
    <property type="entry name" value="AMELOGENIN"/>
    <property type="match status" value="1"/>
</dbReference>
<dbReference type="Gene3D" id="3.40.50.300">
    <property type="entry name" value="P-loop containing nucleotide triphosphate hydrolases"/>
    <property type="match status" value="1"/>
</dbReference>
<keyword evidence="2" id="KW-0040">ANK repeat</keyword>
<dbReference type="PROSITE" id="PS50088">
    <property type="entry name" value="ANK_REPEAT"/>
    <property type="match status" value="3"/>
</dbReference>
<dbReference type="SMART" id="SM00248">
    <property type="entry name" value="ANK"/>
    <property type="match status" value="4"/>
</dbReference>
<protein>
    <recommendedName>
        <fullName evidence="3">NACHT domain-containing protein</fullName>
    </recommendedName>
</protein>
<feature type="repeat" description="ANK" evidence="2">
    <location>
        <begin position="118"/>
        <end position="150"/>
    </location>
</feature>
<dbReference type="InterPro" id="IPR036770">
    <property type="entry name" value="Ankyrin_rpt-contain_sf"/>
</dbReference>
<evidence type="ECO:0000256" key="1">
    <source>
        <dbReference type="ARBA" id="ARBA00022737"/>
    </source>
</evidence>
<dbReference type="PROSITE" id="PS50297">
    <property type="entry name" value="ANK_REP_REGION"/>
    <property type="match status" value="2"/>
</dbReference>
<dbReference type="InterPro" id="IPR027417">
    <property type="entry name" value="P-loop_NTPase"/>
</dbReference>
<dbReference type="Pfam" id="PF24883">
    <property type="entry name" value="NPHP3_N"/>
    <property type="match status" value="1"/>
</dbReference>
<dbReference type="SUPFAM" id="SSF52540">
    <property type="entry name" value="P-loop containing nucleoside triphosphate hydrolases"/>
    <property type="match status" value="1"/>
</dbReference>
<feature type="domain" description="NACHT" evidence="3">
    <location>
        <begin position="355"/>
        <end position="499"/>
    </location>
</feature>
<dbReference type="InterPro" id="IPR056884">
    <property type="entry name" value="NPHP3-like_N"/>
</dbReference>
<dbReference type="SUPFAM" id="SSF48403">
    <property type="entry name" value="Ankyrin repeat"/>
    <property type="match status" value="1"/>
</dbReference>
<feature type="repeat" description="ANK" evidence="2">
    <location>
        <begin position="25"/>
        <end position="51"/>
    </location>
</feature>
<evidence type="ECO:0000259" key="3">
    <source>
        <dbReference type="PROSITE" id="PS50837"/>
    </source>
</evidence>
<reference evidence="4" key="1">
    <citation type="journal article" date="2020" name="Stud. Mycol.">
        <title>101 Dothideomycetes genomes: a test case for predicting lifestyles and emergence of pathogens.</title>
        <authorList>
            <person name="Haridas S."/>
            <person name="Albert R."/>
            <person name="Binder M."/>
            <person name="Bloem J."/>
            <person name="Labutti K."/>
            <person name="Salamov A."/>
            <person name="Andreopoulos B."/>
            <person name="Baker S."/>
            <person name="Barry K."/>
            <person name="Bills G."/>
            <person name="Bluhm B."/>
            <person name="Cannon C."/>
            <person name="Castanera R."/>
            <person name="Culley D."/>
            <person name="Daum C."/>
            <person name="Ezra D."/>
            <person name="Gonzalez J."/>
            <person name="Henrissat B."/>
            <person name="Kuo A."/>
            <person name="Liang C."/>
            <person name="Lipzen A."/>
            <person name="Lutzoni F."/>
            <person name="Magnuson J."/>
            <person name="Mondo S."/>
            <person name="Nolan M."/>
            <person name="Ohm R."/>
            <person name="Pangilinan J."/>
            <person name="Park H.-J."/>
            <person name="Ramirez L."/>
            <person name="Alfaro M."/>
            <person name="Sun H."/>
            <person name="Tritt A."/>
            <person name="Yoshinaga Y."/>
            <person name="Zwiers L.-H."/>
            <person name="Turgeon B."/>
            <person name="Goodwin S."/>
            <person name="Spatafora J."/>
            <person name="Crous P."/>
            <person name="Grigoriev I."/>
        </authorList>
    </citation>
    <scope>NUCLEOTIDE SEQUENCE</scope>
    <source>
        <strain evidence="4">CBS 122367</strain>
    </source>
</reference>
<dbReference type="Pfam" id="PF12796">
    <property type="entry name" value="Ank_2"/>
    <property type="match status" value="1"/>
</dbReference>
<keyword evidence="5" id="KW-1185">Reference proteome</keyword>
<gene>
    <name evidence="4" type="ORF">K458DRAFT_426076</name>
</gene>
<dbReference type="InterPro" id="IPR007111">
    <property type="entry name" value="NACHT_NTPase"/>
</dbReference>
<dbReference type="Gene3D" id="1.25.40.20">
    <property type="entry name" value="Ankyrin repeat-containing domain"/>
    <property type="match status" value="2"/>
</dbReference>
<evidence type="ECO:0000313" key="4">
    <source>
        <dbReference type="EMBL" id="KAF2690590.1"/>
    </source>
</evidence>
<evidence type="ECO:0000256" key="2">
    <source>
        <dbReference type="PROSITE-ProRule" id="PRU00023"/>
    </source>
</evidence>
<organism evidence="4 5">
    <name type="scientific">Lentithecium fluviatile CBS 122367</name>
    <dbReference type="NCBI Taxonomy" id="1168545"/>
    <lineage>
        <taxon>Eukaryota</taxon>
        <taxon>Fungi</taxon>
        <taxon>Dikarya</taxon>
        <taxon>Ascomycota</taxon>
        <taxon>Pezizomycotina</taxon>
        <taxon>Dothideomycetes</taxon>
        <taxon>Pleosporomycetidae</taxon>
        <taxon>Pleosporales</taxon>
        <taxon>Massarineae</taxon>
        <taxon>Lentitheciaceae</taxon>
        <taxon>Lentithecium</taxon>
    </lineage>
</organism>
<feature type="repeat" description="ANK" evidence="2">
    <location>
        <begin position="155"/>
        <end position="187"/>
    </location>
</feature>
<dbReference type="EMBL" id="MU005570">
    <property type="protein sequence ID" value="KAF2690590.1"/>
    <property type="molecule type" value="Genomic_DNA"/>
</dbReference>
<proteinExistence type="predicted"/>